<protein>
    <submittedName>
        <fullName evidence="8">Rhomboid family protein</fullName>
    </submittedName>
</protein>
<evidence type="ECO:0000313" key="8">
    <source>
        <dbReference type="EMBL" id="SDW10788.1"/>
    </source>
</evidence>
<feature type="domain" description="Peptidase S54 rhomboid" evidence="6">
    <location>
        <begin position="74"/>
        <end position="208"/>
    </location>
</feature>
<evidence type="ECO:0000313" key="10">
    <source>
        <dbReference type="Proteomes" id="UP000634647"/>
    </source>
</evidence>
<dbReference type="Pfam" id="PF01694">
    <property type="entry name" value="Rhomboid"/>
    <property type="match status" value="1"/>
</dbReference>
<keyword evidence="2 5" id="KW-0812">Transmembrane</keyword>
<feature type="transmembrane region" description="Helical" evidence="5">
    <location>
        <begin position="112"/>
        <end position="129"/>
    </location>
</feature>
<reference evidence="8 9" key="2">
    <citation type="submission" date="2016-10" db="EMBL/GenBank/DDBJ databases">
        <authorList>
            <person name="Varghese N."/>
            <person name="Submissions S."/>
        </authorList>
    </citation>
    <scope>NUCLEOTIDE SEQUENCE [LARGE SCALE GENOMIC DNA]</scope>
    <source>
        <strain evidence="8 9">DSM 24802</strain>
    </source>
</reference>
<evidence type="ECO:0000259" key="6">
    <source>
        <dbReference type="Pfam" id="PF01694"/>
    </source>
</evidence>
<feature type="transmembrane region" description="Helical" evidence="5">
    <location>
        <begin position="165"/>
        <end position="184"/>
    </location>
</feature>
<dbReference type="InterPro" id="IPR022764">
    <property type="entry name" value="Peptidase_S54_rhomboid_dom"/>
</dbReference>
<comment type="caution">
    <text evidence="7">The sequence shown here is derived from an EMBL/GenBank/DDBJ whole genome shotgun (WGS) entry which is preliminary data.</text>
</comment>
<dbReference type="Gene3D" id="1.20.1540.10">
    <property type="entry name" value="Rhomboid-like"/>
    <property type="match status" value="1"/>
</dbReference>
<dbReference type="PANTHER" id="PTHR43066">
    <property type="entry name" value="RHOMBOID-RELATED PROTEIN"/>
    <property type="match status" value="1"/>
</dbReference>
<keyword evidence="3 5" id="KW-1133">Transmembrane helix</keyword>
<feature type="transmembrane region" description="Helical" evidence="5">
    <location>
        <begin position="135"/>
        <end position="153"/>
    </location>
</feature>
<evidence type="ECO:0000256" key="3">
    <source>
        <dbReference type="ARBA" id="ARBA00022989"/>
    </source>
</evidence>
<dbReference type="EMBL" id="FNOB01000001">
    <property type="protein sequence ID" value="SDW10788.1"/>
    <property type="molecule type" value="Genomic_DNA"/>
</dbReference>
<evidence type="ECO:0000256" key="2">
    <source>
        <dbReference type="ARBA" id="ARBA00022692"/>
    </source>
</evidence>
<dbReference type="InterPro" id="IPR035952">
    <property type="entry name" value="Rhomboid-like_sf"/>
</dbReference>
<evidence type="ECO:0000256" key="1">
    <source>
        <dbReference type="ARBA" id="ARBA00004141"/>
    </source>
</evidence>
<sequence>MAVVPQFPSRLRDVPLVIWVILIADSLPELVLEGAGAGLWGSPRWRDLAYSWAGFWPGLLHNWQPNYPSQALAMFVTYGFVHLGITHLLGNMLVLVWLGLPVVSRVGSGRFLMIYFMSMIGGGLGYALLSSGLTPMVGASGALFGLAGAWVAWEYVDRFTAGQMLWPVLRIVALLAALNLVSWWATGGHLAWQTHLGGFVAGWIAALLADPRPRPGEAP</sequence>
<feature type="transmembrane region" description="Helical" evidence="5">
    <location>
        <begin position="75"/>
        <end position="100"/>
    </location>
</feature>
<dbReference type="EMBL" id="BNAB01000001">
    <property type="protein sequence ID" value="GHD98567.1"/>
    <property type="molecule type" value="Genomic_DNA"/>
</dbReference>
<evidence type="ECO:0000256" key="4">
    <source>
        <dbReference type="ARBA" id="ARBA00023136"/>
    </source>
</evidence>
<organism evidence="7 10">
    <name type="scientific">Allgaiera indica</name>
    <dbReference type="NCBI Taxonomy" id="765699"/>
    <lineage>
        <taxon>Bacteria</taxon>
        <taxon>Pseudomonadati</taxon>
        <taxon>Pseudomonadota</taxon>
        <taxon>Alphaproteobacteria</taxon>
        <taxon>Rhodobacterales</taxon>
        <taxon>Paracoccaceae</taxon>
        <taxon>Allgaiera</taxon>
    </lineage>
</organism>
<accession>A0AAN4UNN8</accession>
<evidence type="ECO:0000256" key="5">
    <source>
        <dbReference type="SAM" id="Phobius"/>
    </source>
</evidence>
<comment type="subcellular location">
    <subcellularLocation>
        <location evidence="1">Membrane</location>
        <topology evidence="1">Multi-pass membrane protein</topology>
    </subcellularLocation>
</comment>
<dbReference type="Proteomes" id="UP000634647">
    <property type="component" value="Unassembled WGS sequence"/>
</dbReference>
<name>A0AAN4UNN8_9RHOB</name>
<proteinExistence type="predicted"/>
<evidence type="ECO:0000313" key="7">
    <source>
        <dbReference type="EMBL" id="GHD98567.1"/>
    </source>
</evidence>
<gene>
    <name evidence="7" type="ORF">GCM10008024_02600</name>
    <name evidence="8" type="ORF">SAMN05444006_101287</name>
</gene>
<dbReference type="GO" id="GO:0016020">
    <property type="term" value="C:membrane"/>
    <property type="evidence" value="ECO:0007669"/>
    <property type="project" value="UniProtKB-SubCell"/>
</dbReference>
<dbReference type="SUPFAM" id="SSF144091">
    <property type="entry name" value="Rhomboid-like"/>
    <property type="match status" value="1"/>
</dbReference>
<keyword evidence="4 5" id="KW-0472">Membrane</keyword>
<evidence type="ECO:0000313" key="9">
    <source>
        <dbReference type="Proteomes" id="UP000199541"/>
    </source>
</evidence>
<keyword evidence="9" id="KW-1185">Reference proteome</keyword>
<reference evidence="7" key="1">
    <citation type="journal article" date="2014" name="Int. J. Syst. Evol. Microbiol.">
        <title>Complete genome sequence of Corynebacterium casei LMG S-19264T (=DSM 44701T), isolated from a smear-ripened cheese.</title>
        <authorList>
            <consortium name="US DOE Joint Genome Institute (JGI-PGF)"/>
            <person name="Walter F."/>
            <person name="Albersmeier A."/>
            <person name="Kalinowski J."/>
            <person name="Ruckert C."/>
        </authorList>
    </citation>
    <scope>NUCLEOTIDE SEQUENCE</scope>
    <source>
        <strain evidence="7">CGMCC 1.10859</strain>
    </source>
</reference>
<dbReference type="GO" id="GO:0004252">
    <property type="term" value="F:serine-type endopeptidase activity"/>
    <property type="evidence" value="ECO:0007669"/>
    <property type="project" value="InterPro"/>
</dbReference>
<reference evidence="7" key="3">
    <citation type="submission" date="2023-06" db="EMBL/GenBank/DDBJ databases">
        <authorList>
            <person name="Sun Q."/>
            <person name="Zhou Y."/>
        </authorList>
    </citation>
    <scope>NUCLEOTIDE SEQUENCE</scope>
    <source>
        <strain evidence="7">CGMCC 1.10859</strain>
    </source>
</reference>
<dbReference type="AlphaFoldDB" id="A0AAN4UNN8"/>
<dbReference type="PANTHER" id="PTHR43066:SF11">
    <property type="entry name" value="PEPTIDASE S54 RHOMBOID DOMAIN-CONTAINING PROTEIN"/>
    <property type="match status" value="1"/>
</dbReference>
<dbReference type="Proteomes" id="UP000199541">
    <property type="component" value="Unassembled WGS sequence"/>
</dbReference>